<reference evidence="3" key="2">
    <citation type="submission" date="2020-05" db="UniProtKB">
        <authorList>
            <consortium name="EnsemblMetazoa"/>
        </authorList>
    </citation>
    <scope>IDENTIFICATION</scope>
</reference>
<name>A0A084VVP4_ANOSI</name>
<evidence type="ECO:0000313" key="4">
    <source>
        <dbReference type="Proteomes" id="UP000030765"/>
    </source>
</evidence>
<proteinExistence type="predicted"/>
<feature type="compositionally biased region" description="Basic and acidic residues" evidence="1">
    <location>
        <begin position="22"/>
        <end position="39"/>
    </location>
</feature>
<evidence type="ECO:0000313" key="2">
    <source>
        <dbReference type="EMBL" id="KFB42038.1"/>
    </source>
</evidence>
<dbReference type="AlphaFoldDB" id="A0A084VVP4"/>
<dbReference type="EMBL" id="ATLV01017202">
    <property type="status" value="NOT_ANNOTATED_CDS"/>
    <property type="molecule type" value="Genomic_DNA"/>
</dbReference>
<feature type="region of interest" description="Disordered" evidence="1">
    <location>
        <begin position="19"/>
        <end position="43"/>
    </location>
</feature>
<reference evidence="2 4" key="1">
    <citation type="journal article" date="2014" name="BMC Genomics">
        <title>Genome sequence of Anopheles sinensis provides insight into genetics basis of mosquito competence for malaria parasites.</title>
        <authorList>
            <person name="Zhou D."/>
            <person name="Zhang D."/>
            <person name="Ding G."/>
            <person name="Shi L."/>
            <person name="Hou Q."/>
            <person name="Ye Y."/>
            <person name="Xu Y."/>
            <person name="Zhou H."/>
            <person name="Xiong C."/>
            <person name="Li S."/>
            <person name="Yu J."/>
            <person name="Hong S."/>
            <person name="Yu X."/>
            <person name="Zou P."/>
            <person name="Chen C."/>
            <person name="Chang X."/>
            <person name="Wang W."/>
            <person name="Lv Y."/>
            <person name="Sun Y."/>
            <person name="Ma L."/>
            <person name="Shen B."/>
            <person name="Zhu C."/>
        </authorList>
    </citation>
    <scope>NUCLEOTIDE SEQUENCE [LARGE SCALE GENOMIC DNA]</scope>
</reference>
<gene>
    <name evidence="2" type="ORF">ZHAS_00009619</name>
</gene>
<dbReference type="EnsemblMetazoa" id="ASIC009619-RA">
    <property type="protein sequence ID" value="ASIC009619-PA"/>
    <property type="gene ID" value="ASIC009619"/>
</dbReference>
<sequence>MREPEIDVNLFNDNAITKKATCHPESRNDTGPAKGREKSGQPVGMCLKATSPSEGNRFLPLSSSRISFLALRLPFNPALVLLSFRLYAHTKSGKPSSFLAKPPKSPASIVIFIVLRRVASLGKKCSRRRPSARRKSKRTRGRGRITASKKVRKKAIYVTAVNCRERGYTANIPIH</sequence>
<keyword evidence="4" id="KW-1185">Reference proteome</keyword>
<feature type="region of interest" description="Disordered" evidence="1">
    <location>
        <begin position="124"/>
        <end position="146"/>
    </location>
</feature>
<organism evidence="2">
    <name type="scientific">Anopheles sinensis</name>
    <name type="common">Mosquito</name>
    <dbReference type="NCBI Taxonomy" id="74873"/>
    <lineage>
        <taxon>Eukaryota</taxon>
        <taxon>Metazoa</taxon>
        <taxon>Ecdysozoa</taxon>
        <taxon>Arthropoda</taxon>
        <taxon>Hexapoda</taxon>
        <taxon>Insecta</taxon>
        <taxon>Pterygota</taxon>
        <taxon>Neoptera</taxon>
        <taxon>Endopterygota</taxon>
        <taxon>Diptera</taxon>
        <taxon>Nematocera</taxon>
        <taxon>Culicoidea</taxon>
        <taxon>Culicidae</taxon>
        <taxon>Anophelinae</taxon>
        <taxon>Anopheles</taxon>
    </lineage>
</organism>
<evidence type="ECO:0000256" key="1">
    <source>
        <dbReference type="SAM" id="MobiDB-lite"/>
    </source>
</evidence>
<evidence type="ECO:0000313" key="3">
    <source>
        <dbReference type="EnsemblMetazoa" id="ASIC009619-PA"/>
    </source>
</evidence>
<dbReference type="EMBL" id="KE525157">
    <property type="protein sequence ID" value="KFB42038.1"/>
    <property type="molecule type" value="Genomic_DNA"/>
</dbReference>
<dbReference type="Proteomes" id="UP000030765">
    <property type="component" value="Unassembled WGS sequence"/>
</dbReference>
<accession>A0A084VVP4</accession>
<dbReference type="VEuPathDB" id="VectorBase:ASIC009619"/>
<protein>
    <submittedName>
        <fullName evidence="2 3">F-box protein 24</fullName>
    </submittedName>
</protein>